<keyword evidence="4 7" id="KW-0378">Hydrolase</keyword>
<evidence type="ECO:0000259" key="9">
    <source>
        <dbReference type="PROSITE" id="PS50126"/>
    </source>
</evidence>
<comment type="function">
    <text evidence="7">3'-5' exoribonuclease that releases 5'-nucleoside monophosphates and is involved in maturation of structured RNAs.</text>
</comment>
<feature type="region of interest" description="Disordered" evidence="8">
    <location>
        <begin position="716"/>
        <end position="830"/>
    </location>
</feature>
<reference evidence="11" key="1">
    <citation type="submission" date="2010-08" db="EMBL/GenBank/DDBJ databases">
        <title>Genome sequence of Parvularcula bermudensis HTCC2503.</title>
        <authorList>
            <person name="Kang D.-M."/>
            <person name="Oh H.-M."/>
            <person name="Cho J.-C."/>
        </authorList>
    </citation>
    <scope>NUCLEOTIDE SEQUENCE [LARGE SCALE GENOMIC DNA]</scope>
    <source>
        <strain evidence="11">ATCC BAA-594 / HTCC2503 / KCTC 12087</strain>
    </source>
</reference>
<proteinExistence type="inferred from homology"/>
<dbReference type="HOGENOM" id="CLU_002333_7_1_5"/>
<evidence type="ECO:0000256" key="1">
    <source>
        <dbReference type="ARBA" id="ARBA00001849"/>
    </source>
</evidence>
<dbReference type="InterPro" id="IPR012340">
    <property type="entry name" value="NA-bd_OB-fold"/>
</dbReference>
<keyword evidence="5 7" id="KW-0269">Exonuclease</keyword>
<evidence type="ECO:0000256" key="4">
    <source>
        <dbReference type="ARBA" id="ARBA00022801"/>
    </source>
</evidence>
<keyword evidence="3 7" id="KW-0540">Nuclease</keyword>
<evidence type="ECO:0000256" key="3">
    <source>
        <dbReference type="ARBA" id="ARBA00022722"/>
    </source>
</evidence>
<comment type="catalytic activity">
    <reaction evidence="1 7">
        <text>Exonucleolytic cleavage in the 3'- to 5'-direction to yield nucleoside 5'-phosphates.</text>
        <dbReference type="EC" id="3.1.13.1"/>
    </reaction>
</comment>
<evidence type="ECO:0000256" key="5">
    <source>
        <dbReference type="ARBA" id="ARBA00022839"/>
    </source>
</evidence>
<keyword evidence="2 7" id="KW-0963">Cytoplasm</keyword>
<evidence type="ECO:0000256" key="7">
    <source>
        <dbReference type="HAMAP-Rule" id="MF_01895"/>
    </source>
</evidence>
<dbReference type="NCBIfam" id="TIGR00358">
    <property type="entry name" value="3_prime_RNase"/>
    <property type="match status" value="1"/>
</dbReference>
<dbReference type="GO" id="GO:0008859">
    <property type="term" value="F:exoribonuclease II activity"/>
    <property type="evidence" value="ECO:0007669"/>
    <property type="project" value="UniProtKB-UniRule"/>
</dbReference>
<dbReference type="InterPro" id="IPR050180">
    <property type="entry name" value="RNR_Ribonuclease"/>
</dbReference>
<dbReference type="STRING" id="314260.PB2503_10699"/>
<dbReference type="RefSeq" id="WP_013301165.1">
    <property type="nucleotide sequence ID" value="NC_014414.1"/>
</dbReference>
<keyword evidence="6 7" id="KW-0694">RNA-binding</keyword>
<dbReference type="KEGG" id="pbr:PB2503_10699"/>
<dbReference type="PANTHER" id="PTHR23355:SF9">
    <property type="entry name" value="DIS3-LIKE EXONUCLEASE 2"/>
    <property type="match status" value="1"/>
</dbReference>
<dbReference type="eggNOG" id="COG0557">
    <property type="taxonomic scope" value="Bacteria"/>
</dbReference>
<dbReference type="InterPro" id="IPR001900">
    <property type="entry name" value="RNase_II/R"/>
</dbReference>
<dbReference type="PROSITE" id="PS50126">
    <property type="entry name" value="S1"/>
    <property type="match status" value="1"/>
</dbReference>
<feature type="compositionally biased region" description="Low complexity" evidence="8">
    <location>
        <begin position="766"/>
        <end position="775"/>
    </location>
</feature>
<dbReference type="GO" id="GO:0005829">
    <property type="term" value="C:cytosol"/>
    <property type="evidence" value="ECO:0007669"/>
    <property type="project" value="TreeGrafter"/>
</dbReference>
<dbReference type="NCBIfam" id="TIGR02063">
    <property type="entry name" value="RNase_R"/>
    <property type="match status" value="1"/>
</dbReference>
<dbReference type="Proteomes" id="UP000001302">
    <property type="component" value="Chromosome"/>
</dbReference>
<dbReference type="OrthoDB" id="9764149at2"/>
<reference evidence="10 11" key="2">
    <citation type="journal article" date="2011" name="J. Bacteriol.">
        <title>Complete genome sequence of strain HTCC2503T of Parvularcula bermudensis, the type species of the order "Parvularculales" in the class Alphaproteobacteria.</title>
        <authorList>
            <person name="Oh H.M."/>
            <person name="Kang I."/>
            <person name="Vergin K.L."/>
            <person name="Kang D."/>
            <person name="Rhee K.H."/>
            <person name="Giovannoni S.J."/>
            <person name="Cho J.C."/>
        </authorList>
    </citation>
    <scope>NUCLEOTIDE SEQUENCE [LARGE SCALE GENOMIC DNA]</scope>
    <source>
        <strain evidence="11">ATCC BAA-594 / HTCC2503 / KCTC 12087</strain>
    </source>
</reference>
<evidence type="ECO:0000313" key="11">
    <source>
        <dbReference type="Proteomes" id="UP000001302"/>
    </source>
</evidence>
<evidence type="ECO:0000256" key="2">
    <source>
        <dbReference type="ARBA" id="ARBA00022490"/>
    </source>
</evidence>
<feature type="compositionally biased region" description="Basic residues" evidence="8">
    <location>
        <begin position="740"/>
        <end position="751"/>
    </location>
</feature>
<sequence>MTQYPSDSDILSYLRKREEQGEEAPTQRDLADVFSVKNAGRRQFRATLADLRDEGRIAVENRRILLKGGPLPPVVVLDVIDTDSDGDLICEVISAEAPAGTSVVLPSTQAGKVKPPIGTGDRFLGRLTALEDFHYHAAPIKRIGRGATRTLGVYRPHRRGGHVDPVSRKAQSLDIDSRDANNAEEGDLVWAEPLNARGYGPRKGRIVSIEGHVDDRTNWSLIALAEQDIPIHFPPEVVEAAEALTLPSDLSPYEDLRALPLITIDPKEAKDHDDAVFAEPIDEGFRIVVAIADVAQYVRPGSPLDQEAKRRGNSVYLIDRVVPMLPEALSNGLCSLKAGEDRTALCCELIIGPNGGRKRHRFFRALINCHRGLAYEEAQAAADGRLTDRTRDLKDSVIDPLWAAWQALETARRKSPSLDLDMPERQILLAEDGAVDRIVRKQRLDAHRLIEAYMVTANVCAAETLESANRALIYRVHDVPDEERIDGLRVYLSSMGYSLPKGQVLKPAKFNHILRAARDKDETDLVALAVLRTQMQAIYSTENLGHFGLSLRRYAHFTSPIRRYADLTIHRALVSARRLGPGGMRAEDEAHLADVAEHISVTERRAVAAERATQDRYLASFLEDREGNDFHGRISGVTRAGLFVTLDETGADGFIPMRSLHTDYYQHDEERNALIGQRSGGHYHLGQRVEVRLLEVTPLQGGLRFEMLSSPEAVETAPAASSAEKAAKKRGATDGARGRPGQKPRGAKRGKRGAEDRPPKSAAQDKPASSAKRAPATPPRKATKSTKPAAGPPSPGKAPSPGDHAENNGPKIRRRPKKAGPRRSAKPPRS</sequence>
<dbReference type="InterPro" id="IPR003029">
    <property type="entry name" value="S1_domain"/>
</dbReference>
<dbReference type="InterPro" id="IPR004476">
    <property type="entry name" value="RNase_II/RNase_R"/>
</dbReference>
<gene>
    <name evidence="7" type="primary">rnr</name>
    <name evidence="10" type="ordered locus">PB2503_10699</name>
</gene>
<dbReference type="SMART" id="SM00316">
    <property type="entry name" value="S1"/>
    <property type="match status" value="1"/>
</dbReference>
<dbReference type="SUPFAM" id="SSF50249">
    <property type="entry name" value="Nucleic acid-binding proteins"/>
    <property type="match status" value="2"/>
</dbReference>
<evidence type="ECO:0000313" key="10">
    <source>
        <dbReference type="EMBL" id="ADM10191.1"/>
    </source>
</evidence>
<dbReference type="AlphaFoldDB" id="E0THA1"/>
<protein>
    <recommendedName>
        <fullName evidence="7">Ribonuclease R</fullName>
        <shortName evidence="7">RNase R</shortName>
        <ecNumber evidence="7">3.1.13.1</ecNumber>
    </recommendedName>
</protein>
<evidence type="ECO:0000256" key="6">
    <source>
        <dbReference type="ARBA" id="ARBA00022884"/>
    </source>
</evidence>
<keyword evidence="11" id="KW-1185">Reference proteome</keyword>
<evidence type="ECO:0000256" key="8">
    <source>
        <dbReference type="SAM" id="MobiDB-lite"/>
    </source>
</evidence>
<dbReference type="GO" id="GO:0006402">
    <property type="term" value="P:mRNA catabolic process"/>
    <property type="evidence" value="ECO:0007669"/>
    <property type="project" value="TreeGrafter"/>
</dbReference>
<feature type="domain" description="S1 motif" evidence="9">
    <location>
        <begin position="627"/>
        <end position="708"/>
    </location>
</feature>
<dbReference type="Gene3D" id="2.40.50.140">
    <property type="entry name" value="Nucleic acid-binding proteins"/>
    <property type="match status" value="1"/>
</dbReference>
<dbReference type="Pfam" id="PF00575">
    <property type="entry name" value="S1"/>
    <property type="match status" value="1"/>
</dbReference>
<comment type="similarity">
    <text evidence="7">Belongs to the RNR ribonuclease family. RNase R subfamily.</text>
</comment>
<feature type="compositionally biased region" description="Basic residues" evidence="8">
    <location>
        <begin position="811"/>
        <end position="830"/>
    </location>
</feature>
<dbReference type="EMBL" id="CP002156">
    <property type="protein sequence ID" value="ADM10191.1"/>
    <property type="molecule type" value="Genomic_DNA"/>
</dbReference>
<dbReference type="GO" id="GO:0003723">
    <property type="term" value="F:RNA binding"/>
    <property type="evidence" value="ECO:0007669"/>
    <property type="project" value="UniProtKB-UniRule"/>
</dbReference>
<dbReference type="CDD" id="cd04471">
    <property type="entry name" value="S1_RNase_R"/>
    <property type="match status" value="1"/>
</dbReference>
<organism evidence="10 11">
    <name type="scientific">Parvularcula bermudensis (strain ATCC BAA-594 / HTCC2503 / KCTC 12087)</name>
    <dbReference type="NCBI Taxonomy" id="314260"/>
    <lineage>
        <taxon>Bacteria</taxon>
        <taxon>Pseudomonadati</taxon>
        <taxon>Pseudomonadota</taxon>
        <taxon>Alphaproteobacteria</taxon>
        <taxon>Parvularculales</taxon>
        <taxon>Parvularculaceae</taxon>
        <taxon>Parvularcula</taxon>
    </lineage>
</organism>
<dbReference type="EC" id="3.1.13.1" evidence="7"/>
<name>E0THA1_PARBH</name>
<dbReference type="InterPro" id="IPR011805">
    <property type="entry name" value="RNase_R"/>
</dbReference>
<accession>E0THA1</accession>
<dbReference type="PROSITE" id="PS01175">
    <property type="entry name" value="RIBONUCLEASE_II"/>
    <property type="match status" value="1"/>
</dbReference>
<comment type="subcellular location">
    <subcellularLocation>
        <location evidence="7">Cytoplasm</location>
    </subcellularLocation>
</comment>
<dbReference type="InterPro" id="IPR022966">
    <property type="entry name" value="RNase_II/R_CS"/>
</dbReference>
<dbReference type="Pfam" id="PF00773">
    <property type="entry name" value="RNB"/>
    <property type="match status" value="1"/>
</dbReference>
<dbReference type="PANTHER" id="PTHR23355">
    <property type="entry name" value="RIBONUCLEASE"/>
    <property type="match status" value="1"/>
</dbReference>
<dbReference type="HAMAP" id="MF_01895">
    <property type="entry name" value="RNase_R"/>
    <property type="match status" value="1"/>
</dbReference>
<dbReference type="SMART" id="SM00955">
    <property type="entry name" value="RNB"/>
    <property type="match status" value="1"/>
</dbReference>